<dbReference type="InterPro" id="IPR000834">
    <property type="entry name" value="Peptidase_M14"/>
</dbReference>
<dbReference type="KEGG" id="vcn:VOLCADRAFT_90763"/>
<dbReference type="InterPro" id="IPR050753">
    <property type="entry name" value="Peptidase_M14_domain"/>
</dbReference>
<sequence length="506" mass="53762">MSGGAAFRRLRLLHIATFATWALICAHSASTGTTPKRCPRPDIDCFNAAFTSTASSPLHAATDATAADRKFLPLSSNAASDAVLSGGVATPTPTPTTTTAWSWKSYHSHPEMLDFLSELVSSSDGACSLEWPSPSSVEGRRIVAVVWSAVNGSSDSPSGLPKPSFTWVGNMHGDETANRELLLRLAWGLCSGELAAADGRWRELQASTLVRIVPTMNPDGTDPPPPNLAMAATLQGAPRFPAAVSWTLVGGSLNMQPEANAISSYLSYAVPDLSANLHGGALVANYPLDACDSLGARRSCPTGDEPLPELLASAYAAAHPSMALGNATPFVSGTVQGAAWYPVLGSLQDWVYHVLGRLHITLELHPVKNPPAASLPPLWEANRRAMLRLMELARMGLRARVVDAVTRGPLAANVSVASPAGVRGTTADAERGGYFFKPMAPGVKYEFVVQPYDPSNPNLSYDEISFSVALSVRREVVISGAYRMRELTVERVLMAFRSNATASVRK</sequence>
<dbReference type="EMBL" id="GL378339">
    <property type="protein sequence ID" value="EFJ48616.1"/>
    <property type="molecule type" value="Genomic_DNA"/>
</dbReference>
<dbReference type="PANTHER" id="PTHR11532:SF57">
    <property type="entry name" value="CARBOXYPEPTIDASE D, B"/>
    <property type="match status" value="1"/>
</dbReference>
<dbReference type="GO" id="GO:0006518">
    <property type="term" value="P:peptide metabolic process"/>
    <property type="evidence" value="ECO:0007669"/>
    <property type="project" value="TreeGrafter"/>
</dbReference>
<evidence type="ECO:0000256" key="3">
    <source>
        <dbReference type="SAM" id="SignalP"/>
    </source>
</evidence>
<gene>
    <name evidence="5" type="ORF">VOLCADRAFT_90763</name>
</gene>
<evidence type="ECO:0000313" key="5">
    <source>
        <dbReference type="EMBL" id="EFJ48616.1"/>
    </source>
</evidence>
<dbReference type="eggNOG" id="KOG2649">
    <property type="taxonomic scope" value="Eukaryota"/>
</dbReference>
<feature type="chain" id="PRO_5003123931" description="Peptidase M14 domain-containing protein" evidence="3">
    <location>
        <begin position="29"/>
        <end position="506"/>
    </location>
</feature>
<accession>D8TVN9</accession>
<dbReference type="InParanoid" id="D8TVN9"/>
<dbReference type="SUPFAM" id="SSF53187">
    <property type="entry name" value="Zn-dependent exopeptidases"/>
    <property type="match status" value="1"/>
</dbReference>
<dbReference type="OrthoDB" id="10249045at2759"/>
<proteinExistence type="inferred from homology"/>
<keyword evidence="6" id="KW-1185">Reference proteome</keyword>
<feature type="domain" description="Peptidase M14" evidence="4">
    <location>
        <begin position="105"/>
        <end position="393"/>
    </location>
</feature>
<evidence type="ECO:0000256" key="2">
    <source>
        <dbReference type="PROSITE-ProRule" id="PRU01379"/>
    </source>
</evidence>
<reference evidence="5 6" key="1">
    <citation type="journal article" date="2010" name="Science">
        <title>Genomic analysis of organismal complexity in the multicellular green alga Volvox carteri.</title>
        <authorList>
            <person name="Prochnik S.E."/>
            <person name="Umen J."/>
            <person name="Nedelcu A.M."/>
            <person name="Hallmann A."/>
            <person name="Miller S.M."/>
            <person name="Nishii I."/>
            <person name="Ferris P."/>
            <person name="Kuo A."/>
            <person name="Mitros T."/>
            <person name="Fritz-Laylin L.K."/>
            <person name="Hellsten U."/>
            <person name="Chapman J."/>
            <person name="Simakov O."/>
            <person name="Rensing S.A."/>
            <person name="Terry A."/>
            <person name="Pangilinan J."/>
            <person name="Kapitonov V."/>
            <person name="Jurka J."/>
            <person name="Salamov A."/>
            <person name="Shapiro H."/>
            <person name="Schmutz J."/>
            <person name="Grimwood J."/>
            <person name="Lindquist E."/>
            <person name="Lucas S."/>
            <person name="Grigoriev I.V."/>
            <person name="Schmitt R."/>
            <person name="Kirk D."/>
            <person name="Rokhsar D.S."/>
        </authorList>
    </citation>
    <scope>NUCLEOTIDE SEQUENCE [LARGE SCALE GENOMIC DNA]</scope>
    <source>
        <strain evidence="6">f. Nagariensis / Eve</strain>
    </source>
</reference>
<dbReference type="GeneID" id="9619756"/>
<evidence type="ECO:0000256" key="1">
    <source>
        <dbReference type="ARBA" id="ARBA00005988"/>
    </source>
</evidence>
<evidence type="ECO:0000313" key="6">
    <source>
        <dbReference type="Proteomes" id="UP000001058"/>
    </source>
</evidence>
<dbReference type="GO" id="GO:0005615">
    <property type="term" value="C:extracellular space"/>
    <property type="evidence" value="ECO:0007669"/>
    <property type="project" value="TreeGrafter"/>
</dbReference>
<dbReference type="GO" id="GO:0016485">
    <property type="term" value="P:protein processing"/>
    <property type="evidence" value="ECO:0007669"/>
    <property type="project" value="TreeGrafter"/>
</dbReference>
<dbReference type="FunCoup" id="D8TVN9">
    <property type="interactions" value="779"/>
</dbReference>
<dbReference type="Gene3D" id="3.40.630.10">
    <property type="entry name" value="Zn peptidases"/>
    <property type="match status" value="2"/>
</dbReference>
<dbReference type="AlphaFoldDB" id="D8TVN9"/>
<dbReference type="GO" id="GO:0004181">
    <property type="term" value="F:metallocarboxypeptidase activity"/>
    <property type="evidence" value="ECO:0007669"/>
    <property type="project" value="InterPro"/>
</dbReference>
<dbReference type="PANTHER" id="PTHR11532">
    <property type="entry name" value="PROTEASE M14 CARBOXYPEPTIDASE"/>
    <property type="match status" value="1"/>
</dbReference>
<keyword evidence="3" id="KW-0732">Signal</keyword>
<comment type="similarity">
    <text evidence="1 2">Belongs to the peptidase M14 family.</text>
</comment>
<dbReference type="STRING" id="3068.D8TVN9"/>
<name>D8TVN9_VOLCA</name>
<dbReference type="GO" id="GO:0008270">
    <property type="term" value="F:zinc ion binding"/>
    <property type="evidence" value="ECO:0007669"/>
    <property type="project" value="InterPro"/>
</dbReference>
<dbReference type="RefSeq" id="XP_002950415.1">
    <property type="nucleotide sequence ID" value="XM_002950369.1"/>
</dbReference>
<dbReference type="SMART" id="SM00631">
    <property type="entry name" value="Zn_pept"/>
    <property type="match status" value="1"/>
</dbReference>
<protein>
    <recommendedName>
        <fullName evidence="4">Peptidase M14 domain-containing protein</fullName>
    </recommendedName>
</protein>
<dbReference type="Proteomes" id="UP000001058">
    <property type="component" value="Unassembled WGS sequence"/>
</dbReference>
<feature type="active site" description="Proton donor/acceptor" evidence="2">
    <location>
        <position position="363"/>
    </location>
</feature>
<dbReference type="Pfam" id="PF00246">
    <property type="entry name" value="Peptidase_M14"/>
    <property type="match status" value="2"/>
</dbReference>
<organism evidence="6">
    <name type="scientific">Volvox carteri f. nagariensis</name>
    <dbReference type="NCBI Taxonomy" id="3068"/>
    <lineage>
        <taxon>Eukaryota</taxon>
        <taxon>Viridiplantae</taxon>
        <taxon>Chlorophyta</taxon>
        <taxon>core chlorophytes</taxon>
        <taxon>Chlorophyceae</taxon>
        <taxon>CS clade</taxon>
        <taxon>Chlamydomonadales</taxon>
        <taxon>Volvocaceae</taxon>
        <taxon>Volvox</taxon>
    </lineage>
</organism>
<dbReference type="PRINTS" id="PR00765">
    <property type="entry name" value="CRBOXYPTASEA"/>
</dbReference>
<evidence type="ECO:0000259" key="4">
    <source>
        <dbReference type="PROSITE" id="PS52035"/>
    </source>
</evidence>
<dbReference type="PROSITE" id="PS52035">
    <property type="entry name" value="PEPTIDASE_M14"/>
    <property type="match status" value="1"/>
</dbReference>
<feature type="signal peptide" evidence="3">
    <location>
        <begin position="1"/>
        <end position="28"/>
    </location>
</feature>